<dbReference type="InterPro" id="IPR025714">
    <property type="entry name" value="Methyltranfer_dom"/>
</dbReference>
<name>A0A8C4PWL1_EPTBU</name>
<protein>
    <recommendedName>
        <fullName evidence="1">Methyltransferase domain-containing protein</fullName>
    </recommendedName>
</protein>
<proteinExistence type="predicted"/>
<dbReference type="PANTHER" id="PTHR12496">
    <property type="entry name" value="CGI-41 METHYLTRANSFERASE"/>
    <property type="match status" value="1"/>
</dbReference>
<accession>A0A8C4PWL1</accession>
<dbReference type="PANTHER" id="PTHR12496:SF9">
    <property type="entry name" value="METHYLTRANSFERASE-LIKE PROTEIN 25-RELATED"/>
    <property type="match status" value="1"/>
</dbReference>
<dbReference type="Pfam" id="PF13679">
    <property type="entry name" value="Methyltransf_32"/>
    <property type="match status" value="2"/>
</dbReference>
<dbReference type="Gene3D" id="3.40.50.150">
    <property type="entry name" value="Vaccinia Virus protein VP39"/>
    <property type="match status" value="1"/>
</dbReference>
<evidence type="ECO:0000313" key="3">
    <source>
        <dbReference type="Proteomes" id="UP000694388"/>
    </source>
</evidence>
<dbReference type="CDD" id="cd02440">
    <property type="entry name" value="AdoMet_MTases"/>
    <property type="match status" value="1"/>
</dbReference>
<dbReference type="InterPro" id="IPR052220">
    <property type="entry name" value="METTL25"/>
</dbReference>
<dbReference type="Ensembl" id="ENSEBUT00000002124.1">
    <property type="protein sequence ID" value="ENSEBUP00000001789.1"/>
    <property type="gene ID" value="ENSEBUG00000001477.1"/>
</dbReference>
<dbReference type="Proteomes" id="UP000694388">
    <property type="component" value="Unplaced"/>
</dbReference>
<dbReference type="SUPFAM" id="SSF53335">
    <property type="entry name" value="S-adenosyl-L-methionine-dependent methyltransferases"/>
    <property type="match status" value="1"/>
</dbReference>
<evidence type="ECO:0000259" key="1">
    <source>
        <dbReference type="Pfam" id="PF13679"/>
    </source>
</evidence>
<reference evidence="2" key="1">
    <citation type="submission" date="2025-08" db="UniProtKB">
        <authorList>
            <consortium name="Ensembl"/>
        </authorList>
    </citation>
    <scope>IDENTIFICATION</scope>
</reference>
<dbReference type="AlphaFoldDB" id="A0A8C4PWL1"/>
<sequence>MALLTKDDVPRIRENLRTCADFLRSVRFVLDVNSFEFYTKGAWCEHVVPALCPRDVIGAAREFGASAAVIRENCDHTWGIDVHQQKLVNVNLFLRAAAHHTLAGLGFLLSTRDIFHLFQSSVHTEFQEPSLMCDKKCHEVALLSRLVVALVQHCSLNQVIDIGSGKGYLSSHLSECYGLKVIGIDASNTVTCGAHDRTQKLQKFLSRRQKARCKTGTVPPIVIGESIDNETSGMKIEVGTNTIDTDGESDIHWTTESAVFTGKGCNSVERINTEKMIDTPILIPKNIERVFPETTQTGRPLQPNERQNTDGVQVNDNMEQHFANGLNTSCSSTTISSCEAQRMNNQELAAATERTTNVAGLFSPVTLQLTHKTNLEQLFPALEDSVLVGLHTCGNLGSNILRVFLCHKQLRALSNVGCCYHLLTETSPLGADAEDPCGFPMSQFLLKSGFMLGRNMKMTACLAPERAARGKGLPNESLFRWAVLQVIIRDRFKHVSTTQHIGKVCNKTASFLGYCRKAFVLLGLDDSQISDDDITAYHDSYAPRAHELEAFNTLKAALSPCVEAIIFLDRLSFLLEQDLSCHAALVSLFDPAKSPRHYAIVAVKDKQ</sequence>
<reference evidence="2" key="2">
    <citation type="submission" date="2025-09" db="UniProtKB">
        <authorList>
            <consortium name="Ensembl"/>
        </authorList>
    </citation>
    <scope>IDENTIFICATION</scope>
</reference>
<evidence type="ECO:0000313" key="2">
    <source>
        <dbReference type="Ensembl" id="ENSEBUP00000001789.1"/>
    </source>
</evidence>
<feature type="domain" description="Methyltransferase" evidence="1">
    <location>
        <begin position="335"/>
        <end position="425"/>
    </location>
</feature>
<feature type="domain" description="Methyltransferase" evidence="1">
    <location>
        <begin position="135"/>
        <end position="212"/>
    </location>
</feature>
<dbReference type="GeneTree" id="ENSGT00530000063745"/>
<organism evidence="2 3">
    <name type="scientific">Eptatretus burgeri</name>
    <name type="common">Inshore hagfish</name>
    <dbReference type="NCBI Taxonomy" id="7764"/>
    <lineage>
        <taxon>Eukaryota</taxon>
        <taxon>Metazoa</taxon>
        <taxon>Chordata</taxon>
        <taxon>Craniata</taxon>
        <taxon>Vertebrata</taxon>
        <taxon>Cyclostomata</taxon>
        <taxon>Myxini</taxon>
        <taxon>Myxiniformes</taxon>
        <taxon>Myxinidae</taxon>
        <taxon>Eptatretinae</taxon>
        <taxon>Eptatretus</taxon>
    </lineage>
</organism>
<dbReference type="InterPro" id="IPR029063">
    <property type="entry name" value="SAM-dependent_MTases_sf"/>
</dbReference>
<keyword evidence="3" id="KW-1185">Reference proteome</keyword>